<dbReference type="SMART" id="SM00530">
    <property type="entry name" value="HTH_XRE"/>
    <property type="match status" value="1"/>
</dbReference>
<dbReference type="Gene3D" id="1.10.260.40">
    <property type="entry name" value="lambda repressor-like DNA-binding domains"/>
    <property type="match status" value="1"/>
</dbReference>
<dbReference type="PANTHER" id="PTHR46797:SF1">
    <property type="entry name" value="METHYLPHOSPHONATE SYNTHASE"/>
    <property type="match status" value="1"/>
</dbReference>
<dbReference type="CDD" id="cd00093">
    <property type="entry name" value="HTH_XRE"/>
    <property type="match status" value="1"/>
</dbReference>
<dbReference type="InterPro" id="IPR001387">
    <property type="entry name" value="Cro/C1-type_HTH"/>
</dbReference>
<evidence type="ECO:0000313" key="4">
    <source>
        <dbReference type="Proteomes" id="UP000577346"/>
    </source>
</evidence>
<dbReference type="GO" id="GO:0005829">
    <property type="term" value="C:cytosol"/>
    <property type="evidence" value="ECO:0007669"/>
    <property type="project" value="TreeGrafter"/>
</dbReference>
<proteinExistence type="predicted"/>
<dbReference type="PROSITE" id="PS50943">
    <property type="entry name" value="HTH_CROC1"/>
    <property type="match status" value="1"/>
</dbReference>
<dbReference type="Proteomes" id="UP000577346">
    <property type="component" value="Unassembled WGS sequence"/>
</dbReference>
<gene>
    <name evidence="3" type="ORF">H4C15_23290</name>
</gene>
<dbReference type="InterPro" id="IPR050807">
    <property type="entry name" value="TransReg_Diox_bact_type"/>
</dbReference>
<comment type="caution">
    <text evidence="3">The sequence shown here is derived from an EMBL/GenBank/DDBJ whole genome shotgun (WGS) entry which is preliminary data.</text>
</comment>
<dbReference type="PANTHER" id="PTHR46797">
    <property type="entry name" value="HTH-TYPE TRANSCRIPTIONAL REGULATOR"/>
    <property type="match status" value="1"/>
</dbReference>
<organism evidence="3 4">
    <name type="scientific">Pseudomonas juntendi</name>
    <dbReference type="NCBI Taxonomy" id="2666183"/>
    <lineage>
        <taxon>Bacteria</taxon>
        <taxon>Pseudomonadati</taxon>
        <taxon>Pseudomonadota</taxon>
        <taxon>Gammaproteobacteria</taxon>
        <taxon>Pseudomonadales</taxon>
        <taxon>Pseudomonadaceae</taxon>
        <taxon>Pseudomonas</taxon>
    </lineage>
</organism>
<dbReference type="SUPFAM" id="SSF47413">
    <property type="entry name" value="lambda repressor-like DNA-binding domains"/>
    <property type="match status" value="1"/>
</dbReference>
<dbReference type="Pfam" id="PF01381">
    <property type="entry name" value="HTH_3"/>
    <property type="match status" value="1"/>
</dbReference>
<name>A0A7W2M0T4_9PSED</name>
<evidence type="ECO:0000313" key="3">
    <source>
        <dbReference type="EMBL" id="MBA6150396.1"/>
    </source>
</evidence>
<dbReference type="GO" id="GO:0003700">
    <property type="term" value="F:DNA-binding transcription factor activity"/>
    <property type="evidence" value="ECO:0007669"/>
    <property type="project" value="TreeGrafter"/>
</dbReference>
<sequence>MTQDTIKALGKRLKHLRESIKWTQAQLAEKLGCEPITISRYERGQSAMGIDTLGEIANALELPIAAFFIKTSEPTATPTEPSRDELRHYLGDLIYEVNDRESLKEIATLANGVITRRRKQRTR</sequence>
<feature type="domain" description="HTH cro/C1-type" evidence="2">
    <location>
        <begin position="13"/>
        <end position="67"/>
    </location>
</feature>
<reference evidence="3 4" key="1">
    <citation type="submission" date="2020-07" db="EMBL/GenBank/DDBJ databases">
        <title>Diversity of carbapenemase encoding genes among Pseudomonas putida group clinical isolates in a tertiary Brazilian hospital.</title>
        <authorList>
            <person name="Alberto-Lei F."/>
            <person name="Nodari C.S."/>
            <person name="Streling A.P."/>
            <person name="Paulino J.T."/>
            <person name="Bessa-Neto F.O."/>
            <person name="Cayo R."/>
            <person name="Gales A.C."/>
        </authorList>
    </citation>
    <scope>NUCLEOTIDE SEQUENCE [LARGE SCALE GENOMIC DNA]</scope>
    <source>
        <strain evidence="3 4">11213</strain>
    </source>
</reference>
<dbReference type="InterPro" id="IPR010982">
    <property type="entry name" value="Lambda_DNA-bd_dom_sf"/>
</dbReference>
<dbReference type="EMBL" id="JACGDA010000067">
    <property type="protein sequence ID" value="MBA6150396.1"/>
    <property type="molecule type" value="Genomic_DNA"/>
</dbReference>
<dbReference type="RefSeq" id="WP_182337236.1">
    <property type="nucleotide sequence ID" value="NZ_JACGDA010000067.1"/>
</dbReference>
<evidence type="ECO:0000259" key="2">
    <source>
        <dbReference type="PROSITE" id="PS50943"/>
    </source>
</evidence>
<accession>A0A7W2M0T4</accession>
<dbReference type="AlphaFoldDB" id="A0A7W2M0T4"/>
<dbReference type="GO" id="GO:0003677">
    <property type="term" value="F:DNA binding"/>
    <property type="evidence" value="ECO:0007669"/>
    <property type="project" value="UniProtKB-KW"/>
</dbReference>
<keyword evidence="1" id="KW-0238">DNA-binding</keyword>
<evidence type="ECO:0000256" key="1">
    <source>
        <dbReference type="ARBA" id="ARBA00023125"/>
    </source>
</evidence>
<protein>
    <submittedName>
        <fullName evidence="3">Helix-turn-helix transcriptional regulator</fullName>
    </submittedName>
</protein>